<feature type="region of interest" description="Disordered" evidence="1">
    <location>
        <begin position="198"/>
        <end position="234"/>
    </location>
</feature>
<evidence type="ECO:0000313" key="2">
    <source>
        <dbReference type="EMBL" id="CAF05654.1"/>
    </source>
</evidence>
<evidence type="ECO:0000256" key="1">
    <source>
        <dbReference type="SAM" id="MobiDB-lite"/>
    </source>
</evidence>
<organism evidence="2">
    <name type="scientific">Archangium disciforme</name>
    <dbReference type="NCBI Taxonomy" id="38"/>
    <lineage>
        <taxon>Bacteria</taxon>
        <taxon>Pseudomonadati</taxon>
        <taxon>Myxococcota</taxon>
        <taxon>Myxococcia</taxon>
        <taxon>Myxococcales</taxon>
        <taxon>Cystobacterineae</taxon>
        <taxon>Archangiaceae</taxon>
        <taxon>Archangium</taxon>
    </lineage>
</organism>
<dbReference type="EMBL" id="AJ620477">
    <property type="protein sequence ID" value="CAF05654.1"/>
    <property type="molecule type" value="Genomic_DNA"/>
</dbReference>
<proteinExistence type="predicted"/>
<name>Q5ZPA3_9BACT</name>
<feature type="compositionally biased region" description="Basic residues" evidence="1">
    <location>
        <begin position="216"/>
        <end position="234"/>
    </location>
</feature>
<dbReference type="AlphaFoldDB" id="Q5ZPA3"/>
<protein>
    <submittedName>
        <fullName evidence="2">Uncharacterized protein</fullName>
    </submittedName>
</protein>
<reference evidence="2" key="1">
    <citation type="journal article" date="2004" name="Chem. Biol.">
        <title>Identification and analysis of the core biosynthetic machinery of tubulysin, a potent cytotoxin with potential anticancer activity.</title>
        <authorList>
            <person name="Sandmann A."/>
            <person name="Sasse F."/>
            <person name="Muller R."/>
        </authorList>
    </citation>
    <scope>NUCLEOTIDE SEQUENCE</scope>
    <source>
        <strain evidence="2">An d48</strain>
    </source>
</reference>
<reference evidence="2" key="2">
    <citation type="submission" date="2004-10" db="EMBL/GenBank/DDBJ databases">
        <title>Identifizierung und Charakterisierung des Tubulysin Biosynthesegenclusters aus dem Myxobakterium Angiococcus disciformis An d48.</title>
        <authorList>
            <person name="Sandmann A."/>
        </authorList>
    </citation>
    <scope>NUCLEOTIDE SEQUENCE</scope>
    <source>
        <strain evidence="2">An d48</strain>
    </source>
</reference>
<accession>Q5ZPA3</accession>
<sequence>MGTARRQLRVREPAVSAWCGSPRRGTPFFCAALRARAFLGPPSLSKEQYPVSIRRTTASTRNVTVSAMLDPALGSARDALQVFLEKALRAQFGADWQGTLERDRLAQGRPTSERWDWGSISYRLGHFRSPQATGSGVVTEPIVALARLAKAYRNLFQHEELTDAQVRHAMEGLALLQEALGNKTRAAETRAALEVWAGPPARAAKRPARKAPAAAKRAKPAAKKKAPKAKSARR</sequence>